<evidence type="ECO:0000313" key="2">
    <source>
        <dbReference type="Proteomes" id="UP000053577"/>
    </source>
</evidence>
<dbReference type="EMBL" id="JGYD01000025">
    <property type="protein sequence ID" value="KSV17285.1"/>
    <property type="molecule type" value="Genomic_DNA"/>
</dbReference>
<comment type="caution">
    <text evidence="1">The sequence shown here is derived from an EMBL/GenBank/DDBJ whole genome shotgun (WGS) entry which is preliminary data.</text>
</comment>
<dbReference type="RefSeq" id="WP_058292677.1">
    <property type="nucleotide sequence ID" value="NZ_JGYD01000025.1"/>
</dbReference>
<name>A0A0V8M0I3_9CHLR</name>
<proteinExistence type="predicted"/>
<dbReference type="PATRIC" id="fig|61435.5.peg.1466"/>
<dbReference type="Proteomes" id="UP000053577">
    <property type="component" value="Unassembled WGS sequence"/>
</dbReference>
<protein>
    <submittedName>
        <fullName evidence="1">Uncharacterized protein</fullName>
    </submittedName>
</protein>
<accession>A0A0V8M0I3</accession>
<evidence type="ECO:0000313" key="1">
    <source>
        <dbReference type="EMBL" id="KSV17285.1"/>
    </source>
</evidence>
<gene>
    <name evidence="1" type="ORF">DA01_07460</name>
</gene>
<reference evidence="1 2" key="1">
    <citation type="journal article" date="2015" name="Sci. Rep.">
        <title>A comparative genomics and reductive dehalogenase gene transcription study of two chloroethene-respiring bacteria, Dehalococcoides mccartyi strains MB and 11a.</title>
        <authorList>
            <person name="Low A."/>
            <person name="Shen Z."/>
            <person name="Cheng D."/>
            <person name="Rogers M.J."/>
            <person name="Lee P.K."/>
            <person name="He J."/>
        </authorList>
    </citation>
    <scope>NUCLEOTIDE SEQUENCE [LARGE SCALE GENOMIC DNA]</scope>
    <source>
        <strain evidence="1 2">MB</strain>
    </source>
</reference>
<sequence>MLHVIALEDLQVVQLAIGDTLRLVVNFGYKGPQQRLTLYAAIGSLGFFGFDEILVGQASIDLPESLDEFTPCEYSVDIRVTNDISSGIGYDLMAKIKEHQSETEVRVENVIDITGNPPSPWTQMLGSMLPLMMMLAMVSLVSKAGGSEEGAETV</sequence>
<dbReference type="AlphaFoldDB" id="A0A0V8M0I3"/>
<organism evidence="1 2">
    <name type="scientific">Dehalococcoides mccartyi</name>
    <dbReference type="NCBI Taxonomy" id="61435"/>
    <lineage>
        <taxon>Bacteria</taxon>
        <taxon>Bacillati</taxon>
        <taxon>Chloroflexota</taxon>
        <taxon>Dehalococcoidia</taxon>
        <taxon>Dehalococcoidales</taxon>
        <taxon>Dehalococcoidaceae</taxon>
        <taxon>Dehalococcoides</taxon>
    </lineage>
</organism>